<dbReference type="PANTHER" id="PTHR33155">
    <property type="entry name" value="FANTASTIC FOUR-LIKE PROTEIN (DUF3049)"/>
    <property type="match status" value="1"/>
</dbReference>
<dbReference type="Proteomes" id="UP000290289">
    <property type="component" value="Chromosome 15"/>
</dbReference>
<keyword evidence="3" id="KW-0812">Transmembrane</keyword>
<evidence type="ECO:0000256" key="2">
    <source>
        <dbReference type="SAM" id="MobiDB-lite"/>
    </source>
</evidence>
<dbReference type="InterPro" id="IPR021410">
    <property type="entry name" value="FAF"/>
</dbReference>
<protein>
    <recommendedName>
        <fullName evidence="4">FAF domain-containing protein</fullName>
    </recommendedName>
</protein>
<reference evidence="5 6" key="1">
    <citation type="submission" date="2018-10" db="EMBL/GenBank/DDBJ databases">
        <title>A high-quality apple genome assembly.</title>
        <authorList>
            <person name="Hu J."/>
        </authorList>
    </citation>
    <scope>NUCLEOTIDE SEQUENCE [LARGE SCALE GENOMIC DNA]</scope>
    <source>
        <strain evidence="6">cv. HFTH1</strain>
        <tissue evidence="5">Young leaf</tissue>
    </source>
</reference>
<organism evidence="5 6">
    <name type="scientific">Malus domestica</name>
    <name type="common">Apple</name>
    <name type="synonym">Pyrus malus</name>
    <dbReference type="NCBI Taxonomy" id="3750"/>
    <lineage>
        <taxon>Eukaryota</taxon>
        <taxon>Viridiplantae</taxon>
        <taxon>Streptophyta</taxon>
        <taxon>Embryophyta</taxon>
        <taxon>Tracheophyta</taxon>
        <taxon>Spermatophyta</taxon>
        <taxon>Magnoliopsida</taxon>
        <taxon>eudicotyledons</taxon>
        <taxon>Gunneridae</taxon>
        <taxon>Pentapetalae</taxon>
        <taxon>rosids</taxon>
        <taxon>fabids</taxon>
        <taxon>Rosales</taxon>
        <taxon>Rosaceae</taxon>
        <taxon>Amygdaloideae</taxon>
        <taxon>Maleae</taxon>
        <taxon>Malus</taxon>
    </lineage>
</organism>
<dbReference type="AlphaFoldDB" id="A0A498HVZ7"/>
<evidence type="ECO:0000313" key="5">
    <source>
        <dbReference type="EMBL" id="RXH73697.1"/>
    </source>
</evidence>
<feature type="domain" description="FAF" evidence="4">
    <location>
        <begin position="129"/>
        <end position="187"/>
    </location>
</feature>
<name>A0A498HVZ7_MALDO</name>
<keyword evidence="3" id="KW-1133">Transmembrane helix</keyword>
<gene>
    <name evidence="5" type="ORF">DVH24_016519</name>
</gene>
<proteinExistence type="inferred from homology"/>
<keyword evidence="3" id="KW-0472">Membrane</keyword>
<dbReference type="PANTHER" id="PTHR33155:SF17">
    <property type="entry name" value="F2E2.18-RELATED"/>
    <property type="match status" value="1"/>
</dbReference>
<evidence type="ECO:0000259" key="4">
    <source>
        <dbReference type="Pfam" id="PF11250"/>
    </source>
</evidence>
<evidence type="ECO:0000256" key="1">
    <source>
        <dbReference type="ARBA" id="ARBA00008690"/>
    </source>
</evidence>
<sequence length="402" mass="45501">MQTPNTRRITNRPMYSNPCQSQSEIQYSYPPLELSLKPLITFEPQQNHSLSRSCSSTSIDTMVSDLFSPTSSSSSSLLMSGDYIGMESCVDVLSDDELSFGHRHHGCYSQRKEMLCWAQEKEKKRTYEELPPPIPLLARTENLTSHMPWVLKRHYTTDGRLILTEEKVRHHEYFRAHRSNGRLRLQLVPLDGQALVPPIICCNDEHEDEEVDDHDGYCSEYEDHVFYDDDLAAYDGDYDYDYDYDYDDDRDSDGTSVDGCHHHGDAEQIFDAVSSTTGLAGKCLNINAVRTRSCNLGVRAPAIRHDNTNGSRKVLLGQTAGFGGLFRGHAGRVMTSAFCEPVGISFTHRVKLAACIFAIITAWEKGWSLYGWKRILSWSYFFSLNPFLLVGLCVLSGYIVVT</sequence>
<feature type="region of interest" description="Disordered" evidence="2">
    <location>
        <begin position="1"/>
        <end position="21"/>
    </location>
</feature>
<accession>A0A498HVZ7</accession>
<comment type="similarity">
    <text evidence="1">Belongs to the fantastic four family.</text>
</comment>
<comment type="caution">
    <text evidence="5">The sequence shown here is derived from an EMBL/GenBank/DDBJ whole genome shotgun (WGS) entry which is preliminary data.</text>
</comment>
<evidence type="ECO:0000313" key="6">
    <source>
        <dbReference type="Proteomes" id="UP000290289"/>
    </source>
</evidence>
<dbReference type="EMBL" id="RDQH01000341">
    <property type="protein sequence ID" value="RXH73697.1"/>
    <property type="molecule type" value="Genomic_DNA"/>
</dbReference>
<keyword evidence="6" id="KW-1185">Reference proteome</keyword>
<evidence type="ECO:0000256" key="3">
    <source>
        <dbReference type="SAM" id="Phobius"/>
    </source>
</evidence>
<feature type="transmembrane region" description="Helical" evidence="3">
    <location>
        <begin position="375"/>
        <end position="401"/>
    </location>
</feature>
<dbReference type="Pfam" id="PF11250">
    <property type="entry name" value="FAF"/>
    <property type="match status" value="1"/>
</dbReference>
<dbReference type="InterPro" id="IPR046431">
    <property type="entry name" value="FAF_dom"/>
</dbReference>